<dbReference type="AlphaFoldDB" id="A0A8E0VI83"/>
<reference evidence="2" key="1">
    <citation type="submission" date="2019-05" db="EMBL/GenBank/DDBJ databases">
        <title>Annotation for the trematode Fasciolopsis buski.</title>
        <authorList>
            <person name="Choi Y.-J."/>
        </authorList>
    </citation>
    <scope>NUCLEOTIDE SEQUENCE</scope>
    <source>
        <strain evidence="2">HT</strain>
        <tissue evidence="2">Whole worm</tissue>
    </source>
</reference>
<sequence length="161" mass="17691">MRPVGEFCGPYQLKLDGLFGTVPPPSYEEPTCLAALKRLCLQRDVEQGEEAREIEDGADDDESPSVDSSATTSATVLSITSAVQPCPVPTIPIPDRETQVAHPDNNWEVVTDEVHLPSVDMDSRPNLHVGDTTWTGSLSKLWWTPFSRRGPSPNPELNEHN</sequence>
<evidence type="ECO:0000256" key="1">
    <source>
        <dbReference type="SAM" id="MobiDB-lite"/>
    </source>
</evidence>
<dbReference type="EMBL" id="LUCM01003896">
    <property type="protein sequence ID" value="KAA0195152.1"/>
    <property type="molecule type" value="Genomic_DNA"/>
</dbReference>
<gene>
    <name evidence="2" type="ORF">FBUS_08254</name>
</gene>
<evidence type="ECO:0000313" key="3">
    <source>
        <dbReference type="Proteomes" id="UP000728185"/>
    </source>
</evidence>
<keyword evidence="3" id="KW-1185">Reference proteome</keyword>
<dbReference type="Proteomes" id="UP000728185">
    <property type="component" value="Unassembled WGS sequence"/>
</dbReference>
<feature type="compositionally biased region" description="Low complexity" evidence="1">
    <location>
        <begin position="65"/>
        <end position="74"/>
    </location>
</feature>
<proteinExistence type="predicted"/>
<dbReference type="OrthoDB" id="10479161at2759"/>
<accession>A0A8E0VI83</accession>
<feature type="region of interest" description="Disordered" evidence="1">
    <location>
        <begin position="48"/>
        <end position="74"/>
    </location>
</feature>
<organism evidence="2 3">
    <name type="scientific">Fasciolopsis buskii</name>
    <dbReference type="NCBI Taxonomy" id="27845"/>
    <lineage>
        <taxon>Eukaryota</taxon>
        <taxon>Metazoa</taxon>
        <taxon>Spiralia</taxon>
        <taxon>Lophotrochozoa</taxon>
        <taxon>Platyhelminthes</taxon>
        <taxon>Trematoda</taxon>
        <taxon>Digenea</taxon>
        <taxon>Plagiorchiida</taxon>
        <taxon>Echinostomata</taxon>
        <taxon>Echinostomatoidea</taxon>
        <taxon>Fasciolidae</taxon>
        <taxon>Fasciolopsis</taxon>
    </lineage>
</organism>
<comment type="caution">
    <text evidence="2">The sequence shown here is derived from an EMBL/GenBank/DDBJ whole genome shotgun (WGS) entry which is preliminary data.</text>
</comment>
<protein>
    <submittedName>
        <fullName evidence="2">Uncharacterized protein</fullName>
    </submittedName>
</protein>
<name>A0A8E0VI83_9TREM</name>
<evidence type="ECO:0000313" key="2">
    <source>
        <dbReference type="EMBL" id="KAA0195152.1"/>
    </source>
</evidence>